<accession>A0ABP8M9H7</accession>
<protein>
    <recommendedName>
        <fullName evidence="1">DUF4136 domain-containing protein</fullName>
    </recommendedName>
</protein>
<evidence type="ECO:0000259" key="1">
    <source>
        <dbReference type="Pfam" id="PF13590"/>
    </source>
</evidence>
<feature type="domain" description="DUF4136" evidence="1">
    <location>
        <begin position="32"/>
        <end position="176"/>
    </location>
</feature>
<dbReference type="Pfam" id="PF13590">
    <property type="entry name" value="DUF4136"/>
    <property type="match status" value="1"/>
</dbReference>
<reference evidence="3" key="1">
    <citation type="journal article" date="2019" name="Int. J. Syst. Evol. Microbiol.">
        <title>The Global Catalogue of Microorganisms (GCM) 10K type strain sequencing project: providing services to taxonomists for standard genome sequencing and annotation.</title>
        <authorList>
            <consortium name="The Broad Institute Genomics Platform"/>
            <consortium name="The Broad Institute Genome Sequencing Center for Infectious Disease"/>
            <person name="Wu L."/>
            <person name="Ma J."/>
        </authorList>
    </citation>
    <scope>NUCLEOTIDE SEQUENCE [LARGE SCALE GENOMIC DNA]</scope>
    <source>
        <strain evidence="3">JCM 31920</strain>
    </source>
</reference>
<comment type="caution">
    <text evidence="2">The sequence shown here is derived from an EMBL/GenBank/DDBJ whole genome shotgun (WGS) entry which is preliminary data.</text>
</comment>
<dbReference type="InterPro" id="IPR025411">
    <property type="entry name" value="DUF4136"/>
</dbReference>
<proteinExistence type="predicted"/>
<sequence>MVFLMVVSRLLVAAAVFVSVLWGCSSARKVFVEHDYSYETNFRDYSTYTFLECERDTNSLCTEIYEAIRRQMQARGYKLTAEAPTLLVNYGIFYDNLRYQGYMQPVIKTWVDTENDSFRYEPVKYALEKGTLIVSLIDASSDQVVWRGYASGILGAQINPNNYYRNVVRKIFDQYPLFAKGYDPRRYTEDIGR</sequence>
<name>A0ABP8M9H7_9BACT</name>
<evidence type="ECO:0000313" key="2">
    <source>
        <dbReference type="EMBL" id="GAA4445804.1"/>
    </source>
</evidence>
<dbReference type="Proteomes" id="UP001501508">
    <property type="component" value="Unassembled WGS sequence"/>
</dbReference>
<evidence type="ECO:0000313" key="3">
    <source>
        <dbReference type="Proteomes" id="UP001501508"/>
    </source>
</evidence>
<organism evidence="2 3">
    <name type="scientific">Ravibacter arvi</name>
    <dbReference type="NCBI Taxonomy" id="2051041"/>
    <lineage>
        <taxon>Bacteria</taxon>
        <taxon>Pseudomonadati</taxon>
        <taxon>Bacteroidota</taxon>
        <taxon>Cytophagia</taxon>
        <taxon>Cytophagales</taxon>
        <taxon>Spirosomataceae</taxon>
        <taxon>Ravibacter</taxon>
    </lineage>
</organism>
<dbReference type="EMBL" id="BAABEY010000036">
    <property type="protein sequence ID" value="GAA4445804.1"/>
    <property type="molecule type" value="Genomic_DNA"/>
</dbReference>
<gene>
    <name evidence="2" type="ORF">GCM10023091_37880</name>
</gene>
<dbReference type="Gene3D" id="3.30.160.670">
    <property type="match status" value="1"/>
</dbReference>
<keyword evidence="3" id="KW-1185">Reference proteome</keyword>